<organism evidence="12 13">
    <name type="scientific">Pseudomonas cuatrocienegasensis</name>
    <dbReference type="NCBI Taxonomy" id="543360"/>
    <lineage>
        <taxon>Bacteria</taxon>
        <taxon>Pseudomonadati</taxon>
        <taxon>Pseudomonadota</taxon>
        <taxon>Gammaproteobacteria</taxon>
        <taxon>Pseudomonadales</taxon>
        <taxon>Pseudomonadaceae</taxon>
        <taxon>Pseudomonas</taxon>
    </lineage>
</organism>
<evidence type="ECO:0000256" key="3">
    <source>
        <dbReference type="ARBA" id="ARBA00022448"/>
    </source>
</evidence>
<evidence type="ECO:0000256" key="9">
    <source>
        <dbReference type="ARBA" id="ARBA00023136"/>
    </source>
</evidence>
<dbReference type="Pfam" id="PF04612">
    <property type="entry name" value="T2SSM"/>
    <property type="match status" value="1"/>
</dbReference>
<keyword evidence="13" id="KW-1185">Reference proteome</keyword>
<comment type="subcellular location">
    <subcellularLocation>
        <location evidence="1">Cell inner membrane</location>
        <topology evidence="1">Single-pass membrane protein</topology>
    </subcellularLocation>
</comment>
<keyword evidence="4 10" id="KW-1003">Cell membrane</keyword>
<comment type="caution">
    <text evidence="12">The sequence shown here is derived from an EMBL/GenBank/DDBJ whole genome shotgun (WGS) entry which is preliminary data.</text>
</comment>
<gene>
    <name evidence="12" type="ORF">SAMN05216600_12717</name>
</gene>
<keyword evidence="8 11" id="KW-1133">Transmembrane helix</keyword>
<evidence type="ECO:0000256" key="8">
    <source>
        <dbReference type="ARBA" id="ARBA00022989"/>
    </source>
</evidence>
<accession>A0ABY1BQP2</accession>
<keyword evidence="9 10" id="KW-0472">Membrane</keyword>
<evidence type="ECO:0000256" key="2">
    <source>
        <dbReference type="ARBA" id="ARBA00010637"/>
    </source>
</evidence>
<dbReference type="InterPro" id="IPR007690">
    <property type="entry name" value="T2SS_GspM"/>
</dbReference>
<evidence type="ECO:0000256" key="11">
    <source>
        <dbReference type="SAM" id="Phobius"/>
    </source>
</evidence>
<evidence type="ECO:0000256" key="10">
    <source>
        <dbReference type="PIRNR" id="PIRNR006291"/>
    </source>
</evidence>
<evidence type="ECO:0000256" key="5">
    <source>
        <dbReference type="ARBA" id="ARBA00022519"/>
    </source>
</evidence>
<evidence type="ECO:0000313" key="12">
    <source>
        <dbReference type="EMBL" id="SER39575.1"/>
    </source>
</evidence>
<dbReference type="Proteomes" id="UP000198512">
    <property type="component" value="Unassembled WGS sequence"/>
</dbReference>
<evidence type="ECO:0000256" key="1">
    <source>
        <dbReference type="ARBA" id="ARBA00004377"/>
    </source>
</evidence>
<evidence type="ECO:0000256" key="6">
    <source>
        <dbReference type="ARBA" id="ARBA00022692"/>
    </source>
</evidence>
<keyword evidence="5 10" id="KW-0997">Cell inner membrane</keyword>
<dbReference type="SUPFAM" id="SSF103054">
    <property type="entry name" value="General secretion pathway protein M, EpsM"/>
    <property type="match status" value="1"/>
</dbReference>
<dbReference type="Gene3D" id="3.30.1360.100">
    <property type="entry name" value="General secretion pathway protein M, EpsM"/>
    <property type="match status" value="1"/>
</dbReference>
<comment type="similarity">
    <text evidence="2 10">Belongs to the GSP M family.</text>
</comment>
<dbReference type="InterPro" id="IPR023229">
    <property type="entry name" value="T2SS_M_periplasmic_sf"/>
</dbReference>
<keyword evidence="3 10" id="KW-0813">Transport</keyword>
<protein>
    <recommendedName>
        <fullName evidence="10">Type II secretion system protein M</fullName>
        <shortName evidence="10">T2SS protein M</shortName>
    </recommendedName>
    <alternativeName>
        <fullName evidence="10">General secretion pathway protein M</fullName>
    </alternativeName>
</protein>
<comment type="function">
    <text evidence="10">Inner membrane component of the type II secretion system required for the energy-dependent secretion of extracellular factors such as proteases and toxins from the periplasm.</text>
</comment>
<dbReference type="PIRSF" id="PIRSF006291">
    <property type="entry name" value="GspM"/>
    <property type="match status" value="1"/>
</dbReference>
<keyword evidence="6 11" id="KW-0812">Transmembrane</keyword>
<sequence>MGKIDWQSRWQQSPLAQRWQSLAQREQHALLALAGFLLLVLGYLALWQPVQRQAQAAREAFIEQRALHAYLQANAPQVQPGSGSTQRVDPARLQGWVTSSAAEAGLQIERLESLGEGSVQLNLQSAPAERLLAWLQTLERQGVQVAEAALERREGGLVGARLSLQALP</sequence>
<dbReference type="RefSeq" id="WP_341864820.1">
    <property type="nucleotide sequence ID" value="NZ_FOFP01000027.1"/>
</dbReference>
<reference evidence="12 13" key="1">
    <citation type="submission" date="2016-10" db="EMBL/GenBank/DDBJ databases">
        <authorList>
            <person name="Varghese N."/>
            <person name="Submissions S."/>
        </authorList>
    </citation>
    <scope>NUCLEOTIDE SEQUENCE [LARGE SCALE GENOMIC DNA]</scope>
    <source>
        <strain evidence="12 13">CIP 109853</strain>
    </source>
</reference>
<proteinExistence type="inferred from homology"/>
<dbReference type="EMBL" id="FOFP01000027">
    <property type="protein sequence ID" value="SER39575.1"/>
    <property type="molecule type" value="Genomic_DNA"/>
</dbReference>
<evidence type="ECO:0000256" key="7">
    <source>
        <dbReference type="ARBA" id="ARBA00022927"/>
    </source>
</evidence>
<evidence type="ECO:0000256" key="4">
    <source>
        <dbReference type="ARBA" id="ARBA00022475"/>
    </source>
</evidence>
<name>A0ABY1BQP2_9PSED</name>
<evidence type="ECO:0000313" key="13">
    <source>
        <dbReference type="Proteomes" id="UP000198512"/>
    </source>
</evidence>
<keyword evidence="7 10" id="KW-0653">Protein transport</keyword>
<feature type="transmembrane region" description="Helical" evidence="11">
    <location>
        <begin position="28"/>
        <end position="47"/>
    </location>
</feature>